<comment type="caution">
    <text evidence="1">The sequence shown here is derived from an EMBL/GenBank/DDBJ whole genome shotgun (WGS) entry which is preliminary data.</text>
</comment>
<proteinExistence type="predicted"/>
<dbReference type="AlphaFoldDB" id="A0ABD3MBM3"/>
<organism evidence="1 2">
    <name type="scientific">Discostella pseudostelligera</name>
    <dbReference type="NCBI Taxonomy" id="259834"/>
    <lineage>
        <taxon>Eukaryota</taxon>
        <taxon>Sar</taxon>
        <taxon>Stramenopiles</taxon>
        <taxon>Ochrophyta</taxon>
        <taxon>Bacillariophyta</taxon>
        <taxon>Coscinodiscophyceae</taxon>
        <taxon>Thalassiosirophycidae</taxon>
        <taxon>Stephanodiscales</taxon>
        <taxon>Stephanodiscaceae</taxon>
        <taxon>Discostella</taxon>
    </lineage>
</organism>
<dbReference type="Proteomes" id="UP001530293">
    <property type="component" value="Unassembled WGS sequence"/>
</dbReference>
<sequence>MMSDEKNKRQRDELLAKRWHSWQGRAATIDNSDMSASCRELMRPTQRAQKRLSLPTKKSVTFSSMSSLIIFEHHSPSPTWYTNKDHQRFKQEHKRDIISFRHGLRDHTEGLSAPSIDAICPVGIEQQVFSPPDMLETSLLHRKTVAQSVLLEQRRQRVFGYHDPDEIASMYAGLVAKSSEEAQLRGIFQETSKAL</sequence>
<gene>
    <name evidence="1" type="ORF">ACHAWU_002364</name>
</gene>
<evidence type="ECO:0000313" key="2">
    <source>
        <dbReference type="Proteomes" id="UP001530293"/>
    </source>
</evidence>
<protein>
    <submittedName>
        <fullName evidence="1">Uncharacterized protein</fullName>
    </submittedName>
</protein>
<keyword evidence="2" id="KW-1185">Reference proteome</keyword>
<name>A0ABD3MBM3_9STRA</name>
<dbReference type="EMBL" id="JALLBG020000201">
    <property type="protein sequence ID" value="KAL3759351.1"/>
    <property type="molecule type" value="Genomic_DNA"/>
</dbReference>
<evidence type="ECO:0000313" key="1">
    <source>
        <dbReference type="EMBL" id="KAL3759351.1"/>
    </source>
</evidence>
<accession>A0ABD3MBM3</accession>
<reference evidence="1 2" key="1">
    <citation type="submission" date="2024-10" db="EMBL/GenBank/DDBJ databases">
        <title>Updated reference genomes for cyclostephanoid diatoms.</title>
        <authorList>
            <person name="Roberts W.R."/>
            <person name="Alverson A.J."/>
        </authorList>
    </citation>
    <scope>NUCLEOTIDE SEQUENCE [LARGE SCALE GENOMIC DNA]</scope>
    <source>
        <strain evidence="1 2">AJA232-27</strain>
    </source>
</reference>